<dbReference type="InterPro" id="IPR025559">
    <property type="entry name" value="Eis_dom"/>
</dbReference>
<dbReference type="InterPro" id="IPR022902">
    <property type="entry name" value="NAcTrfase_Eis"/>
</dbReference>
<dbReference type="Gene3D" id="3.40.630.30">
    <property type="match status" value="2"/>
</dbReference>
<dbReference type="GO" id="GO:0034069">
    <property type="term" value="F:aminoglycoside N-acetyltransferase activity"/>
    <property type="evidence" value="ECO:0007669"/>
    <property type="project" value="TreeGrafter"/>
</dbReference>
<dbReference type="PANTHER" id="PTHR37817">
    <property type="entry name" value="N-ACETYLTRANSFERASE EIS"/>
    <property type="match status" value="1"/>
</dbReference>
<evidence type="ECO:0000256" key="1">
    <source>
        <dbReference type="ARBA" id="ARBA00009213"/>
    </source>
</evidence>
<dbReference type="EMBL" id="FPCG01000005">
    <property type="protein sequence ID" value="SFV22959.1"/>
    <property type="molecule type" value="Genomic_DNA"/>
</dbReference>
<dbReference type="RefSeq" id="WP_091697052.1">
    <property type="nucleotide sequence ID" value="NZ_FPCG01000005.1"/>
</dbReference>
<keyword evidence="3 4" id="KW-0012">Acyltransferase</keyword>
<feature type="binding site" evidence="4">
    <location>
        <begin position="114"/>
        <end position="116"/>
    </location>
    <ligand>
        <name>acetyl-CoA</name>
        <dbReference type="ChEBI" id="CHEBI:57288"/>
    </ligand>
</feature>
<proteinExistence type="inferred from homology"/>
<dbReference type="Proteomes" id="UP000198881">
    <property type="component" value="Unassembled WGS sequence"/>
</dbReference>
<dbReference type="Gene3D" id="3.30.1050.10">
    <property type="entry name" value="SCP2 sterol-binding domain"/>
    <property type="match status" value="1"/>
</dbReference>
<evidence type="ECO:0000256" key="2">
    <source>
        <dbReference type="ARBA" id="ARBA00022679"/>
    </source>
</evidence>
<dbReference type="SUPFAM" id="SSF55729">
    <property type="entry name" value="Acyl-CoA N-acyltransferases (Nat)"/>
    <property type="match status" value="1"/>
</dbReference>
<dbReference type="GO" id="GO:0030649">
    <property type="term" value="P:aminoglycoside antibiotic catabolic process"/>
    <property type="evidence" value="ECO:0007669"/>
    <property type="project" value="TreeGrafter"/>
</dbReference>
<dbReference type="Pfam" id="PF13530">
    <property type="entry name" value="SCP2_2"/>
    <property type="match status" value="1"/>
</dbReference>
<feature type="domain" description="N-acetyltransferase" evidence="5">
    <location>
        <begin position="39"/>
        <end position="184"/>
    </location>
</feature>
<comment type="subunit">
    <text evidence="4">Homohexamer; trimer of dimers.</text>
</comment>
<dbReference type="PANTHER" id="PTHR37817:SF1">
    <property type="entry name" value="N-ACETYLTRANSFERASE EIS"/>
    <property type="match status" value="1"/>
</dbReference>
<name>A0A1I7MM48_9MICC</name>
<dbReference type="CDD" id="cd04301">
    <property type="entry name" value="NAT_SF"/>
    <property type="match status" value="1"/>
</dbReference>
<evidence type="ECO:0000313" key="7">
    <source>
        <dbReference type="Proteomes" id="UP000198881"/>
    </source>
</evidence>
<evidence type="ECO:0000256" key="3">
    <source>
        <dbReference type="ARBA" id="ARBA00023315"/>
    </source>
</evidence>
<dbReference type="PROSITE" id="PS51186">
    <property type="entry name" value="GNAT"/>
    <property type="match status" value="1"/>
</dbReference>
<gene>
    <name evidence="6" type="ORF">SAMN04487966_105155</name>
</gene>
<accession>A0A1I7MM48</accession>
<dbReference type="InterPro" id="IPR016181">
    <property type="entry name" value="Acyl_CoA_acyltransferase"/>
</dbReference>
<sequence length="441" mass="47984">MPHTDTPTPASASLAEHGLILRELTQSSVSAAENPAVARQYRTVERGFYEEPPTGEALDQWLGLSLQDGRRFLGVYPQDADPAQTDPVGTFVDFVKGLHVGGAREVPAWLISNVTVSPTHRRRGILRAMMGESLQTSLDRGVPVAALTASEGGIYSRFGFGVANSFRSIEVEVQGGLPLRGPAPTGSVRLVEPRELDGLGDELYRRAYLQTPGSVERTASYRVEETDANLHRNGGKGTGLYAAVHYDDGGRPRGFVTYRFGGWEKKPQTMEVQSLITTTAQSHRALWQFLGSLDLIDRISWQAAPDDGLLEAMVVDRRRIRTTFTQDRLWLRILDVPAALSARPWSQDGSILLTVTDSMGWAEGTWRVDVVGGEATVSRAESTAAPDLSMDVAELGSVWLGGISPEVLRQAALVTEHRPGAAAELGRMLAQDRPVHSMTGF</sequence>
<dbReference type="HAMAP" id="MF_01812">
    <property type="entry name" value="Eis"/>
    <property type="match status" value="1"/>
</dbReference>
<dbReference type="InterPro" id="IPR036527">
    <property type="entry name" value="SCP2_sterol-bd_dom_sf"/>
</dbReference>
<dbReference type="InterPro" id="IPR051554">
    <property type="entry name" value="Acetyltransferase_Eis"/>
</dbReference>
<reference evidence="6 7" key="1">
    <citation type="submission" date="2016-10" db="EMBL/GenBank/DDBJ databases">
        <authorList>
            <person name="de Groot N.N."/>
        </authorList>
    </citation>
    <scope>NUCLEOTIDE SEQUENCE [LARGE SCALE GENOMIC DNA]</scope>
    <source>
        <strain evidence="6 7">CGMCC 1.7054</strain>
    </source>
</reference>
<feature type="active site" description="Proton donor" evidence="4">
    <location>
        <position position="155"/>
    </location>
</feature>
<dbReference type="AlphaFoldDB" id="A0A1I7MM48"/>
<comment type="similarity">
    <text evidence="1 4">Belongs to the acetyltransferase Eis family.</text>
</comment>
<feature type="binding site" evidence="4">
    <location>
        <begin position="150"/>
        <end position="151"/>
    </location>
    <ligand>
        <name>acetyl-CoA</name>
        <dbReference type="ChEBI" id="CHEBI:57288"/>
    </ligand>
</feature>
<keyword evidence="7" id="KW-1185">Reference proteome</keyword>
<evidence type="ECO:0000259" key="5">
    <source>
        <dbReference type="PROSITE" id="PS51186"/>
    </source>
</evidence>
<feature type="binding site" evidence="4">
    <location>
        <begin position="122"/>
        <end position="127"/>
    </location>
    <ligand>
        <name>acetyl-CoA</name>
        <dbReference type="ChEBI" id="CHEBI:57288"/>
    </ligand>
</feature>
<dbReference type="SUPFAM" id="SSF55718">
    <property type="entry name" value="SCP-like"/>
    <property type="match status" value="1"/>
</dbReference>
<keyword evidence="2 4" id="KW-0808">Transferase</keyword>
<dbReference type="InterPro" id="IPR041380">
    <property type="entry name" value="Acetyltransf_17"/>
</dbReference>
<evidence type="ECO:0000256" key="4">
    <source>
        <dbReference type="HAMAP-Rule" id="MF_01812"/>
    </source>
</evidence>
<protein>
    <submittedName>
        <fullName evidence="6">Predicted acetyltransferase</fullName>
    </submittedName>
</protein>
<organism evidence="6 7">
    <name type="scientific">Micrococcus terreus</name>
    <dbReference type="NCBI Taxonomy" id="574650"/>
    <lineage>
        <taxon>Bacteria</taxon>
        <taxon>Bacillati</taxon>
        <taxon>Actinomycetota</taxon>
        <taxon>Actinomycetes</taxon>
        <taxon>Micrococcales</taxon>
        <taxon>Micrococcaceae</taxon>
        <taxon>Micrococcus</taxon>
    </lineage>
</organism>
<dbReference type="InterPro" id="IPR000182">
    <property type="entry name" value="GNAT_dom"/>
</dbReference>
<dbReference type="STRING" id="574650.SAMN04487966_105155"/>
<dbReference type="OrthoDB" id="8399956at2"/>
<evidence type="ECO:0000313" key="6">
    <source>
        <dbReference type="EMBL" id="SFV22959.1"/>
    </source>
</evidence>
<dbReference type="Pfam" id="PF17668">
    <property type="entry name" value="Acetyltransf_17"/>
    <property type="match status" value="1"/>
</dbReference>
<dbReference type="Pfam" id="PF13527">
    <property type="entry name" value="Acetyltransf_9"/>
    <property type="match status" value="1"/>
</dbReference>
<feature type="active site" description="Proton acceptor; via carboxylate" evidence="4">
    <location>
        <position position="441"/>
    </location>
</feature>